<sequence length="95" mass="10832">MLTEVIGWMHTLTGELAINSFGSKAEVVDHFSDRLEEVCPINARRLLDATAGWFKREPRAPRFKATEFFQIRSTDSLSSFVFAALRAFLPLFSQH</sequence>
<dbReference type="EMBL" id="BGPR01001623">
    <property type="protein sequence ID" value="GBM58129.1"/>
    <property type="molecule type" value="Genomic_DNA"/>
</dbReference>
<proteinExistence type="predicted"/>
<reference evidence="1 2" key="1">
    <citation type="journal article" date="2019" name="Sci. Rep.">
        <title>Orb-weaving spider Araneus ventricosus genome elucidates the spidroin gene catalogue.</title>
        <authorList>
            <person name="Kono N."/>
            <person name="Nakamura H."/>
            <person name="Ohtoshi R."/>
            <person name="Moran D.A.P."/>
            <person name="Shinohara A."/>
            <person name="Yoshida Y."/>
            <person name="Fujiwara M."/>
            <person name="Mori M."/>
            <person name="Tomita M."/>
            <person name="Arakawa K."/>
        </authorList>
    </citation>
    <scope>NUCLEOTIDE SEQUENCE [LARGE SCALE GENOMIC DNA]</scope>
</reference>
<evidence type="ECO:0000313" key="1">
    <source>
        <dbReference type="EMBL" id="GBM58129.1"/>
    </source>
</evidence>
<gene>
    <name evidence="1" type="ORF">AVEN_125016_1</name>
</gene>
<dbReference type="Proteomes" id="UP000499080">
    <property type="component" value="Unassembled WGS sequence"/>
</dbReference>
<organism evidence="1 2">
    <name type="scientific">Araneus ventricosus</name>
    <name type="common">Orbweaver spider</name>
    <name type="synonym">Epeira ventricosa</name>
    <dbReference type="NCBI Taxonomy" id="182803"/>
    <lineage>
        <taxon>Eukaryota</taxon>
        <taxon>Metazoa</taxon>
        <taxon>Ecdysozoa</taxon>
        <taxon>Arthropoda</taxon>
        <taxon>Chelicerata</taxon>
        <taxon>Arachnida</taxon>
        <taxon>Araneae</taxon>
        <taxon>Araneomorphae</taxon>
        <taxon>Entelegynae</taxon>
        <taxon>Araneoidea</taxon>
        <taxon>Araneidae</taxon>
        <taxon>Araneus</taxon>
    </lineage>
</organism>
<comment type="caution">
    <text evidence="1">The sequence shown here is derived from an EMBL/GenBank/DDBJ whole genome shotgun (WGS) entry which is preliminary data.</text>
</comment>
<evidence type="ECO:0000313" key="2">
    <source>
        <dbReference type="Proteomes" id="UP000499080"/>
    </source>
</evidence>
<protein>
    <submittedName>
        <fullName evidence="1">Uncharacterized protein</fullName>
    </submittedName>
</protein>
<accession>A0A4Y2GZ06</accession>
<name>A0A4Y2GZ06_ARAVE</name>
<keyword evidence="2" id="KW-1185">Reference proteome</keyword>
<dbReference type="AlphaFoldDB" id="A0A4Y2GZ06"/>